<dbReference type="Pfam" id="PF13962">
    <property type="entry name" value="PGG"/>
    <property type="match status" value="1"/>
</dbReference>
<evidence type="ECO:0000256" key="7">
    <source>
        <dbReference type="PROSITE-ProRule" id="PRU00023"/>
    </source>
</evidence>
<dbReference type="SUPFAM" id="SSF48403">
    <property type="entry name" value="Ankyrin repeat"/>
    <property type="match status" value="2"/>
</dbReference>
<dbReference type="Pfam" id="PF12796">
    <property type="entry name" value="Ank_2"/>
    <property type="match status" value="3"/>
</dbReference>
<dbReference type="Proteomes" id="UP000655225">
    <property type="component" value="Unassembled WGS sequence"/>
</dbReference>
<feature type="transmembrane region" description="Helical" evidence="8">
    <location>
        <begin position="499"/>
        <end position="518"/>
    </location>
</feature>
<dbReference type="OMA" id="HEHCLER"/>
<protein>
    <recommendedName>
        <fullName evidence="9">PGG domain-containing protein</fullName>
    </recommendedName>
</protein>
<gene>
    <name evidence="10" type="ORF">HHK36_002081</name>
</gene>
<dbReference type="PANTHER" id="PTHR24186">
    <property type="entry name" value="PROTEIN PHOSPHATASE 1 REGULATORY SUBUNIT"/>
    <property type="match status" value="1"/>
</dbReference>
<reference evidence="10 11" key="1">
    <citation type="submission" date="2020-04" db="EMBL/GenBank/DDBJ databases">
        <title>Plant Genome Project.</title>
        <authorList>
            <person name="Zhang R.-G."/>
        </authorList>
    </citation>
    <scope>NUCLEOTIDE SEQUENCE [LARGE SCALE GENOMIC DNA]</scope>
    <source>
        <strain evidence="10">YNK0</strain>
        <tissue evidence="10">Leaf</tissue>
    </source>
</reference>
<evidence type="ECO:0000256" key="6">
    <source>
        <dbReference type="ARBA" id="ARBA00023136"/>
    </source>
</evidence>
<evidence type="ECO:0000256" key="2">
    <source>
        <dbReference type="ARBA" id="ARBA00022692"/>
    </source>
</evidence>
<dbReference type="InterPro" id="IPR036770">
    <property type="entry name" value="Ankyrin_rpt-contain_sf"/>
</dbReference>
<dbReference type="EMBL" id="JABCRI010000001">
    <property type="protein sequence ID" value="KAF8414082.1"/>
    <property type="molecule type" value="Genomic_DNA"/>
</dbReference>
<dbReference type="GO" id="GO:0005886">
    <property type="term" value="C:plasma membrane"/>
    <property type="evidence" value="ECO:0007669"/>
    <property type="project" value="TreeGrafter"/>
</dbReference>
<evidence type="ECO:0000256" key="4">
    <source>
        <dbReference type="ARBA" id="ARBA00022989"/>
    </source>
</evidence>
<feature type="repeat" description="ANK" evidence="7">
    <location>
        <begin position="68"/>
        <end position="104"/>
    </location>
</feature>
<dbReference type="OrthoDB" id="303876at2759"/>
<evidence type="ECO:0000313" key="11">
    <source>
        <dbReference type="Proteomes" id="UP000655225"/>
    </source>
</evidence>
<evidence type="ECO:0000256" key="5">
    <source>
        <dbReference type="ARBA" id="ARBA00023043"/>
    </source>
</evidence>
<feature type="transmembrane region" description="Helical" evidence="8">
    <location>
        <begin position="538"/>
        <end position="557"/>
    </location>
</feature>
<dbReference type="Gene3D" id="1.25.40.20">
    <property type="entry name" value="Ankyrin repeat-containing domain"/>
    <property type="match status" value="1"/>
</dbReference>
<dbReference type="InterPro" id="IPR026961">
    <property type="entry name" value="PGG_dom"/>
</dbReference>
<evidence type="ECO:0000256" key="8">
    <source>
        <dbReference type="SAM" id="Phobius"/>
    </source>
</evidence>
<dbReference type="PROSITE" id="PS50297">
    <property type="entry name" value="ANK_REP_REGION"/>
    <property type="match status" value="5"/>
</dbReference>
<keyword evidence="11" id="KW-1185">Reference proteome</keyword>
<dbReference type="PROSITE" id="PS50088">
    <property type="entry name" value="ANK_REPEAT"/>
    <property type="match status" value="5"/>
</dbReference>
<sequence length="588" mass="64495">MDPRLYKAAKSGDVHLLEQLVAENPGILLKVTPQENTALHLAVRFGHKNFILEVYHLCPSLLAQPNMEGDTPLHIAARVGHYSAACFLVAEILNTSTPKDIESQRDHKEVEKLRLGNMDNSTVLHEAVQNSHLGVVKLLTVADPELSCFTNNFSESPLYLAVREGSLDIVKQILLSSQSWAHGGPDGQTALHLAIVEEHLDILETLLRAKPQLIKEADACGRNPLHYAASSGDCKMVRRLLEYDSSIAYLLDKDGLSPLHVAASKGHIGVIKELIQCCPDSGELLDLNGQNALHFAVKSAKVNVVRYILETIEFEGIINQRDSNGNTPLHLATMDHQSWSMRYFLSDRRVNRGAMNKGGQTAMDIHNSIRKSGTTFSKGLISSISKRFRSSCTLAIRDSNSGSLKPKQTEDKTAAIRAYKEMGQTLLMVVTLISTVTFAAAFTMPGGYNNEKGPNQGMVTLASNPNLKWFVVSDAVAMSASITASLILFVGAVGNKESYVYYFASATALTFIALQSTATAFSSGVAAVLPDEYITSTVYRIVGFAFYVSTCLPIFLLERCFSLDQVIQFLLSRLHRPKMFKGISQNFV</sequence>
<feature type="repeat" description="ANK" evidence="7">
    <location>
        <begin position="220"/>
        <end position="247"/>
    </location>
</feature>
<dbReference type="PANTHER" id="PTHR24186:SF46">
    <property type="entry name" value="PROTEIN ACCELERATED CELL DEATH 6-LIKE"/>
    <property type="match status" value="1"/>
</dbReference>
<accession>A0A835A4V6</accession>
<feature type="transmembrane region" description="Helical" evidence="8">
    <location>
        <begin position="468"/>
        <end position="492"/>
    </location>
</feature>
<evidence type="ECO:0000256" key="1">
    <source>
        <dbReference type="ARBA" id="ARBA00004141"/>
    </source>
</evidence>
<dbReference type="SMART" id="SM00248">
    <property type="entry name" value="ANK"/>
    <property type="match status" value="9"/>
</dbReference>
<feature type="repeat" description="ANK" evidence="7">
    <location>
        <begin position="186"/>
        <end position="208"/>
    </location>
</feature>
<evidence type="ECO:0000256" key="3">
    <source>
        <dbReference type="ARBA" id="ARBA00022737"/>
    </source>
</evidence>
<proteinExistence type="predicted"/>
<dbReference type="InterPro" id="IPR002110">
    <property type="entry name" value="Ankyrin_rpt"/>
</dbReference>
<keyword evidence="6 8" id="KW-0472">Membrane</keyword>
<keyword evidence="3" id="KW-0677">Repeat</keyword>
<keyword evidence="2 8" id="KW-0812">Transmembrane</keyword>
<dbReference type="AlphaFoldDB" id="A0A835A4V6"/>
<keyword evidence="4 8" id="KW-1133">Transmembrane helix</keyword>
<name>A0A835A4V6_TETSI</name>
<feature type="repeat" description="ANK" evidence="7">
    <location>
        <begin position="288"/>
        <end position="310"/>
    </location>
</feature>
<feature type="domain" description="PGG" evidence="9">
    <location>
        <begin position="418"/>
        <end position="527"/>
    </location>
</feature>
<feature type="transmembrane region" description="Helical" evidence="8">
    <location>
        <begin position="426"/>
        <end position="448"/>
    </location>
</feature>
<comment type="caution">
    <text evidence="10">The sequence shown here is derived from an EMBL/GenBank/DDBJ whole genome shotgun (WGS) entry which is preliminary data.</text>
</comment>
<keyword evidence="5 7" id="KW-0040">ANK repeat</keyword>
<evidence type="ECO:0000259" key="9">
    <source>
        <dbReference type="Pfam" id="PF13962"/>
    </source>
</evidence>
<feature type="repeat" description="ANK" evidence="7">
    <location>
        <begin position="254"/>
        <end position="276"/>
    </location>
</feature>
<evidence type="ECO:0000313" key="10">
    <source>
        <dbReference type="EMBL" id="KAF8414082.1"/>
    </source>
</evidence>
<comment type="subcellular location">
    <subcellularLocation>
        <location evidence="1">Membrane</location>
        <topology evidence="1">Multi-pass membrane protein</topology>
    </subcellularLocation>
</comment>
<organism evidence="10 11">
    <name type="scientific">Tetracentron sinense</name>
    <name type="common">Spur-leaf</name>
    <dbReference type="NCBI Taxonomy" id="13715"/>
    <lineage>
        <taxon>Eukaryota</taxon>
        <taxon>Viridiplantae</taxon>
        <taxon>Streptophyta</taxon>
        <taxon>Embryophyta</taxon>
        <taxon>Tracheophyta</taxon>
        <taxon>Spermatophyta</taxon>
        <taxon>Magnoliopsida</taxon>
        <taxon>Trochodendrales</taxon>
        <taxon>Trochodendraceae</taxon>
        <taxon>Tetracentron</taxon>
    </lineage>
</organism>